<proteinExistence type="predicted"/>
<dbReference type="Pfam" id="PF01068">
    <property type="entry name" value="DNA_ligase_A_M"/>
    <property type="match status" value="1"/>
</dbReference>
<feature type="domain" description="ATP-dependent DNA ligase family profile" evidence="1">
    <location>
        <begin position="96"/>
        <end position="182"/>
    </location>
</feature>
<dbReference type="CDD" id="cd07906">
    <property type="entry name" value="Adenylation_DNA_ligase_LigD_LigC"/>
    <property type="match status" value="1"/>
</dbReference>
<sequence length="273" mass="31177">MFVSPMLLHKIEKPFNGENYIAELKLDGIRAIFSTMGEKSKLYTRHKNDISARFGELLSYPLPAGTILDGELVVTDEAGKPDFESCMQRFFRSKGQITYCVFDILYYKGKDVTSLPLEQRKLLLFDVLPDDSPLIAKVKSLSGLNSEQLFSLCCSQSLEGIFLKRKDSAYMVGQRSKNWLKVINYSFEDVLITGYRKSKFGWILNFDTGLPAGTLEFAPSHARQKVYSMAHNSKYEEYGDFVRFPADPIKAKVKFRNYTKAGLLRTPSFEEFL</sequence>
<evidence type="ECO:0000259" key="1">
    <source>
        <dbReference type="PROSITE" id="PS50160"/>
    </source>
</evidence>
<name>A0ABT8ED89_9BACL</name>
<dbReference type="RefSeq" id="WP_290402013.1">
    <property type="nucleotide sequence ID" value="NZ_JAUHLN010000008.1"/>
</dbReference>
<dbReference type="PROSITE" id="PS00697">
    <property type="entry name" value="DNA_LIGASE_A1"/>
    <property type="match status" value="1"/>
</dbReference>
<comment type="caution">
    <text evidence="2">The sequence shown here is derived from an EMBL/GenBank/DDBJ whole genome shotgun (WGS) entry which is preliminary data.</text>
</comment>
<gene>
    <name evidence="2" type="ORF">QYF49_23440</name>
</gene>
<dbReference type="GO" id="GO:0016874">
    <property type="term" value="F:ligase activity"/>
    <property type="evidence" value="ECO:0007669"/>
    <property type="project" value="UniProtKB-KW"/>
</dbReference>
<dbReference type="SUPFAM" id="SSF56091">
    <property type="entry name" value="DNA ligase/mRNA capping enzyme, catalytic domain"/>
    <property type="match status" value="1"/>
</dbReference>
<dbReference type="PROSITE" id="PS50160">
    <property type="entry name" value="DNA_LIGASE_A3"/>
    <property type="match status" value="1"/>
</dbReference>
<dbReference type="InterPro" id="IPR012310">
    <property type="entry name" value="DNA_ligase_ATP-dep_cent"/>
</dbReference>
<accession>A0ABT8ED89</accession>
<dbReference type="PANTHER" id="PTHR45997">
    <property type="entry name" value="DNA LIGASE 4"/>
    <property type="match status" value="1"/>
</dbReference>
<keyword evidence="2" id="KW-0436">Ligase</keyword>
<dbReference type="Gene3D" id="3.30.1490.70">
    <property type="match status" value="1"/>
</dbReference>
<organism evidence="2 3">
    <name type="scientific">Fictibacillus terranigra</name>
    <dbReference type="NCBI Taxonomy" id="3058424"/>
    <lineage>
        <taxon>Bacteria</taxon>
        <taxon>Bacillati</taxon>
        <taxon>Bacillota</taxon>
        <taxon>Bacilli</taxon>
        <taxon>Bacillales</taxon>
        <taxon>Fictibacillaceae</taxon>
        <taxon>Fictibacillus</taxon>
    </lineage>
</organism>
<dbReference type="EMBL" id="JAUHLN010000008">
    <property type="protein sequence ID" value="MDN4075902.1"/>
    <property type="molecule type" value="Genomic_DNA"/>
</dbReference>
<evidence type="ECO:0000313" key="2">
    <source>
        <dbReference type="EMBL" id="MDN4075902.1"/>
    </source>
</evidence>
<dbReference type="InterPro" id="IPR016059">
    <property type="entry name" value="DNA_ligase_ATP-dep_CS"/>
</dbReference>
<protein>
    <submittedName>
        <fullName evidence="2">ATP-dependent DNA ligase</fullName>
    </submittedName>
</protein>
<keyword evidence="3" id="KW-1185">Reference proteome</keyword>
<dbReference type="PANTHER" id="PTHR45997:SF1">
    <property type="entry name" value="DNA LIGASE 4"/>
    <property type="match status" value="1"/>
</dbReference>
<dbReference type="Proteomes" id="UP001168694">
    <property type="component" value="Unassembled WGS sequence"/>
</dbReference>
<evidence type="ECO:0000313" key="3">
    <source>
        <dbReference type="Proteomes" id="UP001168694"/>
    </source>
</evidence>
<reference evidence="2" key="1">
    <citation type="submission" date="2023-06" db="EMBL/GenBank/DDBJ databases">
        <title>Draft Genome Sequences of Representative Paenibacillus Polymyxa, Bacillus cereus, Fictibacillus sp., and Brevibacillus agri Strains Isolated from Amazonian Dark Earth.</title>
        <authorList>
            <person name="Pellegrinetti T.A."/>
            <person name="Cunha I.C.M."/>
            <person name="Chaves M.G."/>
            <person name="Freitas A.S."/>
            <person name="Silva A.V.R."/>
            <person name="Tsai S.M."/>
            <person name="Mendes L.W."/>
        </authorList>
    </citation>
    <scope>NUCLEOTIDE SEQUENCE</scope>
    <source>
        <strain evidence="2">CENA-BCM004</strain>
    </source>
</reference>
<dbReference type="InterPro" id="IPR029710">
    <property type="entry name" value="LIG4"/>
</dbReference>
<dbReference type="Gene3D" id="3.30.470.30">
    <property type="entry name" value="DNA ligase/mRNA capping enzyme"/>
    <property type="match status" value="1"/>
</dbReference>